<dbReference type="AlphaFoldDB" id="A0A7C3YD93"/>
<dbReference type="EMBL" id="DTPI01000004">
    <property type="protein sequence ID" value="HGE65618.1"/>
    <property type="molecule type" value="Genomic_DNA"/>
</dbReference>
<gene>
    <name evidence="2" type="ORF">ENX77_00535</name>
</gene>
<evidence type="ECO:0008006" key="3">
    <source>
        <dbReference type="Google" id="ProtNLM"/>
    </source>
</evidence>
<sequence length="533" mass="61930">MLLLQILSVNQNYQFSNVNWRKVLENYRNNYNFSDEWEIILLEVIANSIDAGATRINLYFSHKDKKLDIICEDNGKGMSSYEFKEYHNLGSLSKDRQSKSIGFAGIGAKLCLDLCDKVYTETSNGKERLATEWFFDHTENLPKYYYVNPPKNKLKFDTGTFLEIIGLKIRDFDLISAKRLILENYKYALEPFDKIELKINDEKIHIKTLEEEFEQFGKIKSRKNLKVVHRIKGGPELKINGEVYILEFKSKSSRSRIDSGLDIVVFGKKICGGESFRLQYNINPNYFFVGYVRCDELIQIVKTSKDGLNKNTKIWSEFQKEVAKVLEKYFKEEKIWRDLKISDLETRMFLDKIGEDLSSIINKIPEFSDIFNPIKRKTLIPDERGENIAKDSEMGQLVTGTFGGPNPGSEEKIPTEGLDSVGGVEKGEEKKAKKEIKKVRGIKITVEDIPENKERVIFMPHDSLFVVNSAHPAYKFSEAIRAIDVYLYFVIIEHIIKYSEKHGLIEESATDGYLWRMYEELCFLSRCRRVIRR</sequence>
<protein>
    <recommendedName>
        <fullName evidence="3">ATP-binding protein</fullName>
    </recommendedName>
</protein>
<dbReference type="Gene3D" id="3.30.565.10">
    <property type="entry name" value="Histidine kinase-like ATPase, C-terminal domain"/>
    <property type="match status" value="1"/>
</dbReference>
<evidence type="ECO:0000256" key="1">
    <source>
        <dbReference type="SAM" id="MobiDB-lite"/>
    </source>
</evidence>
<name>A0A7C3YD93_9EURY</name>
<dbReference type="InterPro" id="IPR036890">
    <property type="entry name" value="HATPase_C_sf"/>
</dbReference>
<accession>A0A7C3YD93</accession>
<comment type="caution">
    <text evidence="2">The sequence shown here is derived from an EMBL/GenBank/DDBJ whole genome shotgun (WGS) entry which is preliminary data.</text>
</comment>
<proteinExistence type="predicted"/>
<dbReference type="Pfam" id="PF13589">
    <property type="entry name" value="HATPase_c_3"/>
    <property type="match status" value="1"/>
</dbReference>
<organism evidence="2">
    <name type="scientific">Geoglobus ahangari</name>
    <dbReference type="NCBI Taxonomy" id="113653"/>
    <lineage>
        <taxon>Archaea</taxon>
        <taxon>Methanobacteriati</taxon>
        <taxon>Methanobacteriota</taxon>
        <taxon>Archaeoglobi</taxon>
        <taxon>Archaeoglobales</taxon>
        <taxon>Archaeoglobaceae</taxon>
        <taxon>Geoglobus</taxon>
    </lineage>
</organism>
<evidence type="ECO:0000313" key="2">
    <source>
        <dbReference type="EMBL" id="HGE65618.1"/>
    </source>
</evidence>
<reference evidence="2" key="1">
    <citation type="journal article" date="2020" name="mSystems">
        <title>Genome- and Community-Level Interaction Insights into Carbon Utilization and Element Cycling Functions of Hydrothermarchaeota in Hydrothermal Sediment.</title>
        <authorList>
            <person name="Zhou Z."/>
            <person name="Liu Y."/>
            <person name="Xu W."/>
            <person name="Pan J."/>
            <person name="Luo Z.H."/>
            <person name="Li M."/>
        </authorList>
    </citation>
    <scope>NUCLEOTIDE SEQUENCE [LARGE SCALE GENOMIC DNA]</scope>
    <source>
        <strain evidence="2">SpSt-97</strain>
    </source>
</reference>
<dbReference type="SUPFAM" id="SSF55874">
    <property type="entry name" value="ATPase domain of HSP90 chaperone/DNA topoisomerase II/histidine kinase"/>
    <property type="match status" value="1"/>
</dbReference>
<feature type="region of interest" description="Disordered" evidence="1">
    <location>
        <begin position="403"/>
        <end position="423"/>
    </location>
</feature>